<evidence type="ECO:0000256" key="11">
    <source>
        <dbReference type="PROSITE-ProRule" id="PRU00192"/>
    </source>
</evidence>
<dbReference type="Gene3D" id="1.20.58.530">
    <property type="match status" value="1"/>
</dbReference>
<dbReference type="InterPro" id="IPR029071">
    <property type="entry name" value="Ubiquitin-like_domsf"/>
</dbReference>
<evidence type="ECO:0000256" key="5">
    <source>
        <dbReference type="ARBA" id="ARBA00022737"/>
    </source>
</evidence>
<keyword evidence="19" id="KW-1185">Reference proteome</keyword>
<dbReference type="PROSITE" id="PS50057">
    <property type="entry name" value="FERM_3"/>
    <property type="match status" value="2"/>
</dbReference>
<dbReference type="GO" id="GO:0005737">
    <property type="term" value="C:cytoplasm"/>
    <property type="evidence" value="ECO:0007669"/>
    <property type="project" value="UniProtKB-SubCell"/>
</dbReference>
<dbReference type="Pfam" id="PF21989">
    <property type="entry name" value="RA_2"/>
    <property type="match status" value="2"/>
</dbReference>
<dbReference type="Ensembl" id="ENSCMIT00000031270.1">
    <property type="protein sequence ID" value="ENSCMIP00000030799.1"/>
    <property type="gene ID" value="ENSCMIG00000012885.1"/>
</dbReference>
<dbReference type="InterPro" id="IPR001609">
    <property type="entry name" value="Myosin_head_motor_dom-like"/>
</dbReference>
<dbReference type="PROSITE" id="PS51016">
    <property type="entry name" value="MYTH4"/>
    <property type="match status" value="2"/>
</dbReference>
<dbReference type="GO" id="GO:0003779">
    <property type="term" value="F:actin binding"/>
    <property type="evidence" value="ECO:0007669"/>
    <property type="project" value="UniProtKB-KW"/>
</dbReference>
<reference evidence="18" key="5">
    <citation type="submission" date="2025-09" db="UniProtKB">
        <authorList>
            <consortium name="Ensembl"/>
        </authorList>
    </citation>
    <scope>IDENTIFICATION</scope>
</reference>
<dbReference type="PRINTS" id="PR00193">
    <property type="entry name" value="MYOSINHEAVY"/>
</dbReference>
<dbReference type="CDD" id="cd01381">
    <property type="entry name" value="MYSc_Myo7"/>
    <property type="match status" value="1"/>
</dbReference>
<dbReference type="PANTHER" id="PTHR22692:SF24">
    <property type="entry name" value="MYOSIN VIIB"/>
    <property type="match status" value="1"/>
</dbReference>
<dbReference type="Gene3D" id="3.40.850.10">
    <property type="entry name" value="Kinesin motor domain"/>
    <property type="match status" value="1"/>
</dbReference>
<reference evidence="18" key="4">
    <citation type="submission" date="2025-08" db="UniProtKB">
        <authorList>
            <consortium name="Ensembl"/>
        </authorList>
    </citation>
    <scope>IDENTIFICATION</scope>
</reference>
<evidence type="ECO:0000256" key="13">
    <source>
        <dbReference type="SAM" id="Coils"/>
    </source>
</evidence>
<dbReference type="CDD" id="cd14473">
    <property type="entry name" value="FERM_B-lobe"/>
    <property type="match status" value="2"/>
</dbReference>
<evidence type="ECO:0000259" key="14">
    <source>
        <dbReference type="PROSITE" id="PS50002"/>
    </source>
</evidence>
<dbReference type="InterPro" id="IPR011993">
    <property type="entry name" value="PH-like_dom_sf"/>
</dbReference>
<dbReference type="SUPFAM" id="SSF54236">
    <property type="entry name" value="Ubiquitin-like"/>
    <property type="match status" value="2"/>
</dbReference>
<feature type="domain" description="MyTH4" evidence="16">
    <location>
        <begin position="903"/>
        <end position="1125"/>
    </location>
</feature>
<dbReference type="PROSITE" id="PS50096">
    <property type="entry name" value="IQ"/>
    <property type="match status" value="2"/>
</dbReference>
<dbReference type="Gene3D" id="1.25.40.530">
    <property type="entry name" value="MyTH4 domain"/>
    <property type="match status" value="2"/>
</dbReference>
<keyword evidence="8 12" id="KW-0518">Myosin</keyword>
<keyword evidence="10 12" id="KW-0009">Actin-binding</keyword>
<evidence type="ECO:0000259" key="17">
    <source>
        <dbReference type="PROSITE" id="PS51456"/>
    </source>
</evidence>
<dbReference type="Proteomes" id="UP000314986">
    <property type="component" value="Unassembled WGS sequence"/>
</dbReference>
<dbReference type="OMA" id="RMRSIVK"/>
<dbReference type="InterPro" id="IPR000299">
    <property type="entry name" value="FERM_domain"/>
</dbReference>
<keyword evidence="4" id="KW-0963">Cytoplasm</keyword>
<gene>
    <name evidence="18" type="primary">LOC103171937</name>
</gene>
<dbReference type="PROSITE" id="PS50002">
    <property type="entry name" value="SH3"/>
    <property type="match status" value="1"/>
</dbReference>
<dbReference type="InterPro" id="IPR001452">
    <property type="entry name" value="SH3_domain"/>
</dbReference>
<proteinExistence type="inferred from homology"/>
<dbReference type="InterPro" id="IPR000048">
    <property type="entry name" value="IQ_motif_EF-hand-BS"/>
</dbReference>
<dbReference type="InterPro" id="IPR014352">
    <property type="entry name" value="FERM/acyl-CoA-bd_prot_sf"/>
</dbReference>
<dbReference type="Pfam" id="PF21998">
    <property type="entry name" value="FERM_C1_MyoVII"/>
    <property type="match status" value="1"/>
</dbReference>
<dbReference type="Gene3D" id="2.30.30.40">
    <property type="entry name" value="SH3 Domains"/>
    <property type="match status" value="1"/>
</dbReference>
<evidence type="ECO:0000256" key="8">
    <source>
        <dbReference type="ARBA" id="ARBA00023123"/>
    </source>
</evidence>
<dbReference type="InterPro" id="IPR041794">
    <property type="entry name" value="MyoVII_FERM_C2"/>
</dbReference>
<dbReference type="CDD" id="cd13199">
    <property type="entry name" value="FERM_C2_MyoVII"/>
    <property type="match status" value="1"/>
</dbReference>
<dbReference type="InterPro" id="IPR019748">
    <property type="entry name" value="FERM_central"/>
</dbReference>
<keyword evidence="13" id="KW-0175">Coiled coil</keyword>
<dbReference type="InterPro" id="IPR038185">
    <property type="entry name" value="MyTH4_dom_sf"/>
</dbReference>
<evidence type="ECO:0000313" key="18">
    <source>
        <dbReference type="Ensembl" id="ENSCMIP00000030799.1"/>
    </source>
</evidence>
<feature type="domain" description="FERM" evidence="15">
    <location>
        <begin position="1731"/>
        <end position="2034"/>
    </location>
</feature>
<dbReference type="Gene3D" id="1.10.10.820">
    <property type="match status" value="1"/>
</dbReference>
<dbReference type="Gene3D" id="1.20.120.720">
    <property type="entry name" value="Myosin VI head, motor domain, U50 subdomain"/>
    <property type="match status" value="1"/>
</dbReference>
<dbReference type="Gene3D" id="1.20.80.10">
    <property type="match status" value="2"/>
</dbReference>
<dbReference type="STRING" id="7868.ENSCMIP00000030799"/>
<dbReference type="Pfam" id="PF00612">
    <property type="entry name" value="IQ"/>
    <property type="match status" value="2"/>
</dbReference>
<dbReference type="InParanoid" id="A0A4W3IKE1"/>
<reference evidence="19" key="1">
    <citation type="journal article" date="2006" name="Science">
        <title>Ancient noncoding elements conserved in the human genome.</title>
        <authorList>
            <person name="Venkatesh B."/>
            <person name="Kirkness E.F."/>
            <person name="Loh Y.H."/>
            <person name="Halpern A.L."/>
            <person name="Lee A.P."/>
            <person name="Johnson J."/>
            <person name="Dandona N."/>
            <person name="Viswanathan L.D."/>
            <person name="Tay A."/>
            <person name="Venter J.C."/>
            <person name="Strausberg R.L."/>
            <person name="Brenner S."/>
        </authorList>
    </citation>
    <scope>NUCLEOTIDE SEQUENCE [LARGE SCALE GENOMIC DNA]</scope>
</reference>
<reference evidence="19" key="2">
    <citation type="journal article" date="2007" name="PLoS Biol.">
        <title>Survey sequencing and comparative analysis of the elephant shark (Callorhinchus milii) genome.</title>
        <authorList>
            <person name="Venkatesh B."/>
            <person name="Kirkness E.F."/>
            <person name="Loh Y.H."/>
            <person name="Halpern A.L."/>
            <person name="Lee A.P."/>
            <person name="Johnson J."/>
            <person name="Dandona N."/>
            <person name="Viswanathan L.D."/>
            <person name="Tay A."/>
            <person name="Venter J.C."/>
            <person name="Strausberg R.L."/>
            <person name="Brenner S."/>
        </authorList>
    </citation>
    <scope>NUCLEOTIDE SEQUENCE [LARGE SCALE GENOMIC DNA]</scope>
</reference>
<evidence type="ECO:0000256" key="7">
    <source>
        <dbReference type="ARBA" id="ARBA00022840"/>
    </source>
</evidence>
<comment type="subcellular location">
    <subcellularLocation>
        <location evidence="1">Cytoplasm</location>
    </subcellularLocation>
</comment>
<dbReference type="CDD" id="cd17092">
    <property type="entry name" value="FERM1_F1_Myosin-VII"/>
    <property type="match status" value="1"/>
</dbReference>
<dbReference type="InterPro" id="IPR036961">
    <property type="entry name" value="Kinesin_motor_dom_sf"/>
</dbReference>
<feature type="binding site" evidence="12">
    <location>
        <begin position="184"/>
        <end position="191"/>
    </location>
    <ligand>
        <name>ATP</name>
        <dbReference type="ChEBI" id="CHEBI:30616"/>
    </ligand>
</feature>
<dbReference type="Gene3D" id="3.10.20.90">
    <property type="entry name" value="Phosphatidylinositol 3-kinase Catalytic Subunit, Chain A, domain 1"/>
    <property type="match status" value="2"/>
</dbReference>
<dbReference type="Gene3D" id="2.30.29.30">
    <property type="entry name" value="Pleckstrin-homology domain (PH domain)/Phosphotyrosine-binding domain (PTB)"/>
    <property type="match status" value="2"/>
</dbReference>
<reference evidence="19" key="3">
    <citation type="journal article" date="2014" name="Nature">
        <title>Elephant shark genome provides unique insights into gnathostome evolution.</title>
        <authorList>
            <consortium name="International Elephant Shark Genome Sequencing Consortium"/>
            <person name="Venkatesh B."/>
            <person name="Lee A.P."/>
            <person name="Ravi V."/>
            <person name="Maurya A.K."/>
            <person name="Lian M.M."/>
            <person name="Swann J.B."/>
            <person name="Ohta Y."/>
            <person name="Flajnik M.F."/>
            <person name="Sutoh Y."/>
            <person name="Kasahara M."/>
            <person name="Hoon S."/>
            <person name="Gangu V."/>
            <person name="Roy S.W."/>
            <person name="Irimia M."/>
            <person name="Korzh V."/>
            <person name="Kondrychyn I."/>
            <person name="Lim Z.W."/>
            <person name="Tay B.H."/>
            <person name="Tohari S."/>
            <person name="Kong K.W."/>
            <person name="Ho S."/>
            <person name="Lorente-Galdos B."/>
            <person name="Quilez J."/>
            <person name="Marques-Bonet T."/>
            <person name="Raney B.J."/>
            <person name="Ingham P.W."/>
            <person name="Tay A."/>
            <person name="Hillier L.W."/>
            <person name="Minx P."/>
            <person name="Boehm T."/>
            <person name="Wilson R.K."/>
            <person name="Brenner S."/>
            <person name="Warren W.C."/>
        </authorList>
    </citation>
    <scope>NUCLEOTIDE SEQUENCE [LARGE SCALE GENOMIC DNA]</scope>
</reference>
<dbReference type="SMART" id="SM00295">
    <property type="entry name" value="B41"/>
    <property type="match status" value="2"/>
</dbReference>
<keyword evidence="3 11" id="KW-0728">SH3 domain</keyword>
<dbReference type="SMART" id="SM00242">
    <property type="entry name" value="MYSc"/>
    <property type="match status" value="1"/>
</dbReference>
<dbReference type="CDD" id="cd13198">
    <property type="entry name" value="FERM_C1_MyoVII"/>
    <property type="match status" value="1"/>
</dbReference>
<dbReference type="SUPFAM" id="SSF47031">
    <property type="entry name" value="Second domain of FERM"/>
    <property type="match status" value="2"/>
</dbReference>
<dbReference type="SUPFAM" id="SSF52540">
    <property type="entry name" value="P-loop containing nucleoside triphosphate hydrolases"/>
    <property type="match status" value="1"/>
</dbReference>
<dbReference type="SMART" id="SM00015">
    <property type="entry name" value="IQ"/>
    <property type="match status" value="2"/>
</dbReference>
<dbReference type="Pfam" id="PF00063">
    <property type="entry name" value="Myosin_head"/>
    <property type="match status" value="1"/>
</dbReference>
<dbReference type="GO" id="GO:0003774">
    <property type="term" value="F:cytoskeletal motor activity"/>
    <property type="evidence" value="ECO:0007669"/>
    <property type="project" value="UniProtKB-UniRule"/>
</dbReference>
<feature type="region of interest" description="Actin-binding" evidence="12">
    <location>
        <begin position="639"/>
        <end position="661"/>
    </location>
</feature>
<feature type="domain" description="Myosin motor" evidence="17">
    <location>
        <begin position="91"/>
        <end position="759"/>
    </location>
</feature>
<feature type="domain" description="SH3" evidence="14">
    <location>
        <begin position="1443"/>
        <end position="1505"/>
    </location>
</feature>
<sequence length="2043" mass="234663">MLTHLSLSNTATTLLFTHDSHCFCNPLCFCSQGDHVWLELKTASEFNVPIGAVVKLAESGKVLVLDDEGKERWFSGKDVKKIKHMHPTSINGVEDMIRIGDLDEAGILRNLHIRYNETIIYTYIGSILISVNPYQLLPIYTVDQINLYTNKRIGELPPHVFAIADNCYFNMRKNKQNQCCIISGESGAGKTECTKLLLQFLTAISGQHLWIEQQILEANPILEAFGNAKTVKNDNSSRFGKYIDIHFNDEGIIMGARIEQYLLEKSRVCQQAPEERNYHIFYCLLMGMSADQKKLLNLGTAGEYKYLTMGNCTSCEGQDDVRHYAHIRSAMKILMFSDIEQWEINRLLAAILHLGNLELEEAVYNNLDCCELRESIHLTMATNLLAVNSVDLGNGLTRRSIITRGESLTTPMSKVQASGNRDALVKGIYGHLFVWIVNKINAAIYNLPSNRSRDVHRTIGLLDIFGFENFKTNSFEQLCINFANEHLQQFFVRHIFKQEQEEYKREKIGWQHIDFIDNQKTLDVIVNKPMNIMSIIDEESKFPKGTDSTLLVKLNSLHSKSNVYIPPRSSHDPMFGISHFAGVVFYQAKGFLEKNRDQLSTDVIQLMHASRNKFLKTIFQGTDNHKHLTTLGKQFKQSLDDLMKTLGACQPFFIRCIKPNEFKKPLLFDRELCVRQLQYSGMRETIYIRKSGYPIRYSFLDFVDRYKALLPSSKWSMKEVSCGTGNYMSLGFERLQAFCRGRMVAKRYKMAQNHIILLQARCRGYLVRQDMVKRLEALTTIQAYTRGLLIRKSYRKKKRDEHLGRLEQQDEENERLRRERYLSQQDKNESLNDLDLVDNIFGFLPSVIAGQEGFEDLEEKREKLEESDLDDYPLSQEEEDDLARYTFPSFAATYFQGSVTHTHSRKPLRHPLLFHDDEVDILASLAVWNIILRFMGDLPEPKQYTQKSEPRNDSSIMTQIYDSLGKKSQVRMSSKTSVYESQKGNFKKMALLNLKHSSKSTGKVSDEILLGESPISDRPMSNLQKLHFIVGNAIARPDIRDEIYCQICKQLSECYNKNSFARGWILMSLCIGCFPPTEKFIKYLLNFIQNGPSGYAPYCRERLQRTSANGARTQPPSYLELEATKSKKPIMPPVRLMNGLRHTVPIDSATTANEMCKYLSEKIGLKDSFGFSIYVSLYDKVFSLGNGKDHIMDGISQCEQYMREQGGQERHTPWRLFFRKEIFTPWHDCTEDAVSTDLIYHQLIRGIKYGEYQYEKEEELGDIAAKHYYVEFGMNMSTEKALKVMSACVPDKLIKSKSGDKWCQQITTTHAKVYASNLILLLKEQLVNFARLKWPLMFSRFFEASKFSGPSLPKNQIVLAINWVGVAFVDEKERILLKRSFPEIIGVNTNSTDLGSVLEQTGCMLMWASITLNTLQGEEYTLTSGYAEDVADLIVMFLNGLKKRAEYAVAIHSNDPIFLKIEKGDLITLFKDEEISEHSAWVQGRNERTNQSGNVSLDLIWIIPTLMKPSPEVLNLILMSPDQRREAARKVEEPDVKIKLYTLEEFSYDHFRPPAKESVSRVVLPKARAKDRIWACSREPLKLPLLKRICADPDMVREACQAFIDILSYMGDYPAKQAKAASELTDQIFFAAMQEESIQDEIYCQILKQMTDNNNRYSIDMGWQLLWLCTGLFFPSPVLQPHVQKFLETRRKDQLAAECIQRLHKIKRSGARKELPHMVEVEAIQHWSTKILHKIYFPNDTSEIFEVFTSTKAKELCANITKKLNLNASDGLSLFVKVADKVMSIPEGDFFFDYVRKVTDWAKRDKPVKDGASVSMPYQVLFLRKLWLNIVPGRDLKADLIFHFPQELPKYLRGYHQCTKEDAVQMGAFLYKAKFDNDRFQFVNIPKMLKELVPEDMVRAMSAEEWKKAIVAAYNKHASKSTEDVKVSFLKFVFRLPTFGSAFFEVKQTSEPGFPEIVRIAINKQGVILMNPRTKETLVTHPFNKISNWCSGSTYFHMSAGNLMRGGKLLCETSLGYKMDDLLTSYVSMYLPSVKQRTARYAA</sequence>
<accession>A0A4W3IKE1</accession>
<dbReference type="InterPro" id="IPR041793">
    <property type="entry name" value="MyoVII_FERM_C1"/>
</dbReference>
<dbReference type="Pfam" id="PF24123">
    <property type="entry name" value="Myosin_VII_N"/>
    <property type="match status" value="1"/>
</dbReference>
<dbReference type="GO" id="GO:0016459">
    <property type="term" value="C:myosin complex"/>
    <property type="evidence" value="ECO:0007669"/>
    <property type="project" value="UniProtKB-KW"/>
</dbReference>
<evidence type="ECO:0000256" key="9">
    <source>
        <dbReference type="ARBA" id="ARBA00023175"/>
    </source>
</evidence>
<evidence type="ECO:0000256" key="4">
    <source>
        <dbReference type="ARBA" id="ARBA00022490"/>
    </source>
</evidence>
<dbReference type="CDD" id="cd17093">
    <property type="entry name" value="FERM2_F1_Myosin-VII"/>
    <property type="match status" value="1"/>
</dbReference>
<dbReference type="Gene3D" id="1.20.5.4820">
    <property type="match status" value="1"/>
</dbReference>
<feature type="domain" description="FERM" evidence="15">
    <location>
        <begin position="1130"/>
        <end position="1445"/>
    </location>
</feature>
<name>A0A4W3IKE1_CALMI</name>
<keyword evidence="9 12" id="KW-0505">Motor protein</keyword>
<evidence type="ECO:0000256" key="3">
    <source>
        <dbReference type="ARBA" id="ARBA00022443"/>
    </source>
</evidence>
<evidence type="ECO:0000256" key="6">
    <source>
        <dbReference type="ARBA" id="ARBA00022741"/>
    </source>
</evidence>
<feature type="coiled-coil region" evidence="13">
    <location>
        <begin position="799"/>
        <end position="826"/>
    </location>
</feature>
<dbReference type="PROSITE" id="PS51456">
    <property type="entry name" value="MYOSIN_MOTOR"/>
    <property type="match status" value="1"/>
</dbReference>
<protein>
    <submittedName>
        <fullName evidence="18">Myosin VIIBb</fullName>
    </submittedName>
</protein>
<dbReference type="SUPFAM" id="SSF50729">
    <property type="entry name" value="PH domain-like"/>
    <property type="match status" value="1"/>
</dbReference>
<evidence type="ECO:0000256" key="12">
    <source>
        <dbReference type="PROSITE-ProRule" id="PRU00782"/>
    </source>
</evidence>
<dbReference type="Pfam" id="PF02174">
    <property type="entry name" value="IRS"/>
    <property type="match status" value="1"/>
</dbReference>
<dbReference type="PANTHER" id="PTHR22692">
    <property type="entry name" value="MYOSIN VII, XV"/>
    <property type="match status" value="1"/>
</dbReference>
<evidence type="ECO:0000259" key="16">
    <source>
        <dbReference type="PROSITE" id="PS51016"/>
    </source>
</evidence>
<evidence type="ECO:0000313" key="19">
    <source>
        <dbReference type="Proteomes" id="UP000314986"/>
    </source>
</evidence>
<dbReference type="InterPro" id="IPR027417">
    <property type="entry name" value="P-loop_NTPase"/>
</dbReference>
<evidence type="ECO:0000259" key="15">
    <source>
        <dbReference type="PROSITE" id="PS50057"/>
    </source>
</evidence>
<dbReference type="FunFam" id="1.10.10.820:FF:000001">
    <property type="entry name" value="Myosin heavy chain"/>
    <property type="match status" value="1"/>
</dbReference>
<dbReference type="GeneTree" id="ENSGT00940000157247"/>
<evidence type="ECO:0000256" key="10">
    <source>
        <dbReference type="ARBA" id="ARBA00023203"/>
    </source>
</evidence>
<comment type="similarity">
    <text evidence="2 12">Belongs to the TRAFAC class myosin-kinesin ATPase superfamily. Myosin family.</text>
</comment>
<dbReference type="InterPro" id="IPR051567">
    <property type="entry name" value="Unconventional_Myosin_ATPase"/>
</dbReference>
<dbReference type="InterPro" id="IPR019749">
    <property type="entry name" value="Band_41_domain"/>
</dbReference>
<dbReference type="InterPro" id="IPR035963">
    <property type="entry name" value="FERM_2"/>
</dbReference>
<evidence type="ECO:0000256" key="2">
    <source>
        <dbReference type="ARBA" id="ARBA00008314"/>
    </source>
</evidence>
<dbReference type="InterPro" id="IPR000857">
    <property type="entry name" value="MyTH4_dom"/>
</dbReference>
<keyword evidence="5" id="KW-0677">Repeat</keyword>
<organism evidence="18 19">
    <name type="scientific">Callorhinchus milii</name>
    <name type="common">Ghost shark</name>
    <dbReference type="NCBI Taxonomy" id="7868"/>
    <lineage>
        <taxon>Eukaryota</taxon>
        <taxon>Metazoa</taxon>
        <taxon>Chordata</taxon>
        <taxon>Craniata</taxon>
        <taxon>Vertebrata</taxon>
        <taxon>Chondrichthyes</taxon>
        <taxon>Holocephali</taxon>
        <taxon>Chimaeriformes</taxon>
        <taxon>Callorhinchidae</taxon>
        <taxon>Callorhinchus</taxon>
    </lineage>
</organism>
<dbReference type="InterPro" id="IPR036106">
    <property type="entry name" value="MYSc_Myo7"/>
</dbReference>
<keyword evidence="7 12" id="KW-0067">ATP-binding</keyword>
<dbReference type="SMART" id="SM00139">
    <property type="entry name" value="MyTH4"/>
    <property type="match status" value="2"/>
</dbReference>
<dbReference type="InterPro" id="IPR057130">
    <property type="entry name" value="Myosin_VII_N"/>
</dbReference>
<dbReference type="InterPro" id="IPR002404">
    <property type="entry name" value="IRS_PTB"/>
</dbReference>
<dbReference type="GO" id="GO:0005524">
    <property type="term" value="F:ATP binding"/>
    <property type="evidence" value="ECO:0007669"/>
    <property type="project" value="UniProtKB-UniRule"/>
</dbReference>
<keyword evidence="6 12" id="KW-0547">Nucleotide-binding</keyword>
<dbReference type="Pfam" id="PF00784">
    <property type="entry name" value="MyTH4"/>
    <property type="match status" value="2"/>
</dbReference>
<evidence type="ECO:0000256" key="1">
    <source>
        <dbReference type="ARBA" id="ARBA00004496"/>
    </source>
</evidence>
<feature type="domain" description="MyTH4" evidence="16">
    <location>
        <begin position="1576"/>
        <end position="1725"/>
    </location>
</feature>